<organism evidence="10 11">
    <name type="scientific">Asparagus officinalis</name>
    <name type="common">Garden asparagus</name>
    <dbReference type="NCBI Taxonomy" id="4686"/>
    <lineage>
        <taxon>Eukaryota</taxon>
        <taxon>Viridiplantae</taxon>
        <taxon>Streptophyta</taxon>
        <taxon>Embryophyta</taxon>
        <taxon>Tracheophyta</taxon>
        <taxon>Spermatophyta</taxon>
        <taxon>Magnoliopsida</taxon>
        <taxon>Liliopsida</taxon>
        <taxon>Asparagales</taxon>
        <taxon>Asparagaceae</taxon>
        <taxon>Asparagoideae</taxon>
        <taxon>Asparagus</taxon>
    </lineage>
</organism>
<dbReference type="GO" id="GO:0003677">
    <property type="term" value="F:DNA binding"/>
    <property type="evidence" value="ECO:0007669"/>
    <property type="project" value="UniProtKB-KW"/>
</dbReference>
<keyword evidence="7" id="KW-0238">DNA-binding</keyword>
<evidence type="ECO:0000256" key="4">
    <source>
        <dbReference type="ARBA" id="ARBA00022574"/>
    </source>
</evidence>
<dbReference type="InterPro" id="IPR019775">
    <property type="entry name" value="WD40_repeat_CS"/>
</dbReference>
<evidence type="ECO:0000256" key="8">
    <source>
        <dbReference type="PROSITE-ProRule" id="PRU00221"/>
    </source>
</evidence>
<dbReference type="Pfam" id="PF00400">
    <property type="entry name" value="WD40"/>
    <property type="match status" value="3"/>
</dbReference>
<evidence type="ECO:0000256" key="2">
    <source>
        <dbReference type="ARBA" id="ARBA00005434"/>
    </source>
</evidence>
<keyword evidence="6" id="KW-0227">DNA damage</keyword>
<evidence type="ECO:0000256" key="1">
    <source>
        <dbReference type="ARBA" id="ARBA00002530"/>
    </source>
</evidence>
<comment type="function">
    <text evidence="1">Specifically binds 5-hydroxymethylcytosine (5hmC), suggesting that it acts as a specific reader of 5hmC.</text>
</comment>
<name>A0A5P1FPK5_ASPOF</name>
<dbReference type="Gramene" id="ONK78909">
    <property type="protein sequence ID" value="ONK78909"/>
    <property type="gene ID" value="A4U43_C01F900"/>
</dbReference>
<evidence type="ECO:0000313" key="11">
    <source>
        <dbReference type="Proteomes" id="UP000243459"/>
    </source>
</evidence>
<dbReference type="InterPro" id="IPR001680">
    <property type="entry name" value="WD40_rpt"/>
</dbReference>
<feature type="repeat" description="WD" evidence="8">
    <location>
        <begin position="163"/>
        <end position="205"/>
    </location>
</feature>
<keyword evidence="11" id="KW-1185">Reference proteome</keyword>
<dbReference type="Gene3D" id="2.130.10.10">
    <property type="entry name" value="YVTN repeat-like/Quinoprotein amine dehydrogenase"/>
    <property type="match status" value="1"/>
</dbReference>
<dbReference type="Proteomes" id="UP000243459">
    <property type="component" value="Chromosome 1"/>
</dbReference>
<protein>
    <recommendedName>
        <fullName evidence="3">WD repeat-containing protein 76</fullName>
    </recommendedName>
</protein>
<feature type="compositionally biased region" description="Basic and acidic residues" evidence="9">
    <location>
        <begin position="335"/>
        <end position="345"/>
    </location>
</feature>
<evidence type="ECO:0000256" key="6">
    <source>
        <dbReference type="ARBA" id="ARBA00022763"/>
    </source>
</evidence>
<accession>A0A5P1FPK5</accession>
<feature type="region of interest" description="Disordered" evidence="9">
    <location>
        <begin position="323"/>
        <end position="376"/>
    </location>
</feature>
<dbReference type="FunFam" id="2.130.10.10:FF:000180">
    <property type="entry name" value="WD repeat-containing protein 76"/>
    <property type="match status" value="1"/>
</dbReference>
<feature type="compositionally biased region" description="Polar residues" evidence="9">
    <location>
        <begin position="346"/>
        <end position="355"/>
    </location>
</feature>
<evidence type="ECO:0000256" key="5">
    <source>
        <dbReference type="ARBA" id="ARBA00022737"/>
    </source>
</evidence>
<dbReference type="InterPro" id="IPR036322">
    <property type="entry name" value="WD40_repeat_dom_sf"/>
</dbReference>
<dbReference type="SUPFAM" id="SSF50978">
    <property type="entry name" value="WD40 repeat-like"/>
    <property type="match status" value="1"/>
</dbReference>
<evidence type="ECO:0000256" key="3">
    <source>
        <dbReference type="ARBA" id="ARBA00021234"/>
    </source>
</evidence>
<dbReference type="GO" id="GO:0005634">
    <property type="term" value="C:nucleus"/>
    <property type="evidence" value="ECO:0007669"/>
    <property type="project" value="TreeGrafter"/>
</dbReference>
<dbReference type="InterPro" id="IPR015943">
    <property type="entry name" value="WD40/YVTN_repeat-like_dom_sf"/>
</dbReference>
<dbReference type="PROSITE" id="PS00678">
    <property type="entry name" value="WD_REPEATS_1"/>
    <property type="match status" value="1"/>
</dbReference>
<dbReference type="SMART" id="SM00320">
    <property type="entry name" value="WD40"/>
    <property type="match status" value="4"/>
</dbReference>
<sequence length="392" mass="42906">MLGSKAGLGQVRGEGFDPRSELGLKPKGSAKVVSERIMSVRFLPFVDRTVVVVGNKIGNLGFWDLDFGEGDGGGIYVYHPHSGPVSGISVHPFSPRKIFTSSYDGFVRLMDVEKGSFNMLTSSDDAFFSICQWPEDVNSLYIGEGGGMLKVLDEREGKDSNFWQLHEGRINTVDFNPENPHLMATSSSDGLACIWDLRSMKKDKPDVINSVGHGRAVHAAYFSPSGKFLATTSLDDKVGIASGTDYGELSMVSHYNQTGRWLSAFRAIWGWDDSYVFVGNMKRAIDVISTANNTTTSLDSPDIMTSIPCRFAAHPYKPGHLAGATSGGKAYNSADEARKKSKETSSRAQGRSSSDTTEEAKYSTKDGAEAMKDNAEEVFIYRQQQRRHEPSC</sequence>
<dbReference type="AlphaFoldDB" id="A0A5P1FPK5"/>
<dbReference type="PANTHER" id="PTHR14773:SF0">
    <property type="entry name" value="WD REPEAT-CONTAINING PROTEIN 76"/>
    <property type="match status" value="1"/>
</dbReference>
<dbReference type="InterPro" id="IPR050853">
    <property type="entry name" value="WD_repeat_DNA-damage-binding"/>
</dbReference>
<reference evidence="11" key="1">
    <citation type="journal article" date="2017" name="Nat. Commun.">
        <title>The asparagus genome sheds light on the origin and evolution of a young Y chromosome.</title>
        <authorList>
            <person name="Harkess A."/>
            <person name="Zhou J."/>
            <person name="Xu C."/>
            <person name="Bowers J.E."/>
            <person name="Van der Hulst R."/>
            <person name="Ayyampalayam S."/>
            <person name="Mercati F."/>
            <person name="Riccardi P."/>
            <person name="McKain M.R."/>
            <person name="Kakrana A."/>
            <person name="Tang H."/>
            <person name="Ray J."/>
            <person name="Groenendijk J."/>
            <person name="Arikit S."/>
            <person name="Mathioni S.M."/>
            <person name="Nakano M."/>
            <person name="Shan H."/>
            <person name="Telgmann-Rauber A."/>
            <person name="Kanno A."/>
            <person name="Yue Z."/>
            <person name="Chen H."/>
            <person name="Li W."/>
            <person name="Chen Y."/>
            <person name="Xu X."/>
            <person name="Zhang Y."/>
            <person name="Luo S."/>
            <person name="Chen H."/>
            <person name="Gao J."/>
            <person name="Mao Z."/>
            <person name="Pires J.C."/>
            <person name="Luo M."/>
            <person name="Kudrna D."/>
            <person name="Wing R.A."/>
            <person name="Meyers B.C."/>
            <person name="Yi K."/>
            <person name="Kong H."/>
            <person name="Lavrijsen P."/>
            <person name="Sunseri F."/>
            <person name="Falavigna A."/>
            <person name="Ye Y."/>
            <person name="Leebens-Mack J.H."/>
            <person name="Chen G."/>
        </authorList>
    </citation>
    <scope>NUCLEOTIDE SEQUENCE [LARGE SCALE GENOMIC DNA]</scope>
    <source>
        <strain evidence="11">cv. DH0086</strain>
    </source>
</reference>
<evidence type="ECO:0000256" key="9">
    <source>
        <dbReference type="SAM" id="MobiDB-lite"/>
    </source>
</evidence>
<feature type="compositionally biased region" description="Basic and acidic residues" evidence="9">
    <location>
        <begin position="358"/>
        <end position="375"/>
    </location>
</feature>
<dbReference type="GO" id="GO:0006974">
    <property type="term" value="P:DNA damage response"/>
    <property type="evidence" value="ECO:0007669"/>
    <property type="project" value="UniProtKB-KW"/>
</dbReference>
<dbReference type="PROSITE" id="PS50294">
    <property type="entry name" value="WD_REPEATS_REGION"/>
    <property type="match status" value="1"/>
</dbReference>
<gene>
    <name evidence="10" type="ORF">A4U43_C01F900</name>
</gene>
<keyword evidence="4 8" id="KW-0853">WD repeat</keyword>
<dbReference type="GO" id="GO:2000001">
    <property type="term" value="P:regulation of DNA damage checkpoint"/>
    <property type="evidence" value="ECO:0007669"/>
    <property type="project" value="TreeGrafter"/>
</dbReference>
<comment type="similarity">
    <text evidence="2">Belongs to the WD repeat DDB2/WDR76 family.</text>
</comment>
<evidence type="ECO:0000256" key="7">
    <source>
        <dbReference type="ARBA" id="ARBA00023125"/>
    </source>
</evidence>
<dbReference type="OMA" id="RINGCAF"/>
<dbReference type="PANTHER" id="PTHR14773">
    <property type="entry name" value="WD REPEAT-CONTAINING PROTEIN 76"/>
    <property type="match status" value="1"/>
</dbReference>
<dbReference type="PROSITE" id="PS50082">
    <property type="entry name" value="WD_REPEATS_2"/>
    <property type="match status" value="1"/>
</dbReference>
<evidence type="ECO:0000313" key="10">
    <source>
        <dbReference type="EMBL" id="ONK78909.1"/>
    </source>
</evidence>
<proteinExistence type="inferred from homology"/>
<keyword evidence="5" id="KW-0677">Repeat</keyword>
<dbReference type="EMBL" id="CM007381">
    <property type="protein sequence ID" value="ONK78909.1"/>
    <property type="molecule type" value="Genomic_DNA"/>
</dbReference>